<gene>
    <name evidence="2" type="ORF">HNR37_000548</name>
</gene>
<evidence type="ECO:0000313" key="2">
    <source>
        <dbReference type="EMBL" id="MBB5021242.1"/>
    </source>
</evidence>
<keyword evidence="2" id="KW-0378">Hydrolase</keyword>
<proteinExistence type="predicted"/>
<dbReference type="Proteomes" id="UP000528322">
    <property type="component" value="Unassembled WGS sequence"/>
</dbReference>
<evidence type="ECO:0000313" key="3">
    <source>
        <dbReference type="Proteomes" id="UP000528322"/>
    </source>
</evidence>
<dbReference type="RefSeq" id="WP_183729582.1">
    <property type="nucleotide sequence ID" value="NZ_JACHID010000002.1"/>
</dbReference>
<comment type="caution">
    <text evidence="2">The sequence shown here is derived from an EMBL/GenBank/DDBJ whole genome shotgun (WGS) entry which is preliminary data.</text>
</comment>
<organism evidence="2 3">
    <name type="scientific">Desulfurispira natronophila</name>
    <dbReference type="NCBI Taxonomy" id="682562"/>
    <lineage>
        <taxon>Bacteria</taxon>
        <taxon>Pseudomonadati</taxon>
        <taxon>Chrysiogenota</taxon>
        <taxon>Chrysiogenia</taxon>
        <taxon>Chrysiogenales</taxon>
        <taxon>Chrysiogenaceae</taxon>
        <taxon>Desulfurispira</taxon>
    </lineage>
</organism>
<keyword evidence="2" id="KW-0347">Helicase</keyword>
<accession>A0A7W8DGB6</accession>
<feature type="region of interest" description="Disordered" evidence="1">
    <location>
        <begin position="99"/>
        <end position="119"/>
    </location>
</feature>
<keyword evidence="2" id="KW-0547">Nucleotide-binding</keyword>
<feature type="compositionally biased region" description="Polar residues" evidence="1">
    <location>
        <begin position="109"/>
        <end position="119"/>
    </location>
</feature>
<name>A0A7W8DGB6_9BACT</name>
<evidence type="ECO:0000256" key="1">
    <source>
        <dbReference type="SAM" id="MobiDB-lite"/>
    </source>
</evidence>
<keyword evidence="3" id="KW-1185">Reference proteome</keyword>
<dbReference type="AlphaFoldDB" id="A0A7W8DGB6"/>
<dbReference type="EMBL" id="JACHID010000002">
    <property type="protein sequence ID" value="MBB5021242.1"/>
    <property type="molecule type" value="Genomic_DNA"/>
</dbReference>
<sequence length="119" mass="14190">MDSVERQKIQFILRDIVNTINNMQERYQSELSRMDKKIDVLMFVLRHMARQEDVERLIHHAKTRLNENNMGESFRTSIERDFQRLEQWVNEVGNMERLYSNEEPLGEDSSGNSNDNGDK</sequence>
<keyword evidence="2" id="KW-0067">ATP-binding</keyword>
<dbReference type="GO" id="GO:0004386">
    <property type="term" value="F:helicase activity"/>
    <property type="evidence" value="ECO:0007669"/>
    <property type="project" value="UniProtKB-KW"/>
</dbReference>
<reference evidence="2 3" key="1">
    <citation type="submission" date="2020-08" db="EMBL/GenBank/DDBJ databases">
        <title>Genomic Encyclopedia of Type Strains, Phase IV (KMG-IV): sequencing the most valuable type-strain genomes for metagenomic binning, comparative biology and taxonomic classification.</title>
        <authorList>
            <person name="Goeker M."/>
        </authorList>
    </citation>
    <scope>NUCLEOTIDE SEQUENCE [LARGE SCALE GENOMIC DNA]</scope>
    <source>
        <strain evidence="2 3">DSM 22071</strain>
    </source>
</reference>
<protein>
    <submittedName>
        <fullName evidence="2">Rad3-related DNA helicase</fullName>
    </submittedName>
</protein>